<dbReference type="Gene3D" id="3.30.70.360">
    <property type="match status" value="1"/>
</dbReference>
<proteinExistence type="predicted"/>
<keyword evidence="4" id="KW-0808">Transferase</keyword>
<organism evidence="4">
    <name type="scientific">mine drainage metagenome</name>
    <dbReference type="NCBI Taxonomy" id="410659"/>
    <lineage>
        <taxon>unclassified sequences</taxon>
        <taxon>metagenomes</taxon>
        <taxon>ecological metagenomes</taxon>
    </lineage>
</organism>
<dbReference type="GO" id="GO:0008483">
    <property type="term" value="F:transaminase activity"/>
    <property type="evidence" value="ECO:0007669"/>
    <property type="project" value="UniProtKB-KW"/>
</dbReference>
<dbReference type="PANTHER" id="PTHR43808">
    <property type="entry name" value="ACETYLORNITHINE DEACETYLASE"/>
    <property type="match status" value="1"/>
</dbReference>
<dbReference type="PANTHER" id="PTHR43808:SF32">
    <property type="entry name" value="ARGE_DAPE-RELATED DEACYLASE"/>
    <property type="match status" value="1"/>
</dbReference>
<evidence type="ECO:0000259" key="3">
    <source>
        <dbReference type="Pfam" id="PF07687"/>
    </source>
</evidence>
<dbReference type="Gene3D" id="3.40.630.10">
    <property type="entry name" value="Zn peptidases"/>
    <property type="match status" value="1"/>
</dbReference>
<name>T0ZZE2_9ZZZZ</name>
<sequence>MQENAFDMIDGYKDQILKTARDMIPIKAISPESGGEGESKRADYLSGMLAAMGFKVDRYEYKDGKGVARPSLVTVFGNRERTLWIVSHIDTVSEGDMGLWAHNPFELHVEGDKLYGRGINDDGQDVLSGIYALKALKESGAVLRYNYGLALVADEELGSRYGIEKLIEEGIFKENDMFVVPDGGNEEGSEIEIAEKGILWVKVSVHGKQVHASTPRLGVNAYRKAIAFISEADKALHEKYGASDPIFSPHTSTFEMTKHEKNTDSVNIIPGLDVSYIDCRVLPRYSLDSVLDDLRAIAALPEFSDVKIDIEAF</sequence>
<keyword evidence="2" id="KW-0378">Hydrolase</keyword>
<dbReference type="InterPro" id="IPR050072">
    <property type="entry name" value="Peptidase_M20A"/>
</dbReference>
<feature type="domain" description="Peptidase M20 dimerisation" evidence="3">
    <location>
        <begin position="193"/>
        <end position="298"/>
    </location>
</feature>
<dbReference type="Pfam" id="PF07687">
    <property type="entry name" value="M20_dimer"/>
    <property type="match status" value="1"/>
</dbReference>
<dbReference type="InterPro" id="IPR036264">
    <property type="entry name" value="Bact_exopeptidase_dim_dom"/>
</dbReference>
<reference evidence="4" key="1">
    <citation type="submission" date="2013-08" db="EMBL/GenBank/DDBJ databases">
        <authorList>
            <person name="Mendez C."/>
            <person name="Richter M."/>
            <person name="Ferrer M."/>
            <person name="Sanchez J."/>
        </authorList>
    </citation>
    <scope>NUCLEOTIDE SEQUENCE</scope>
</reference>
<dbReference type="NCBIfam" id="NF010589">
    <property type="entry name" value="PRK13983.1"/>
    <property type="match status" value="1"/>
</dbReference>
<keyword evidence="4" id="KW-0032">Aminotransferase</keyword>
<protein>
    <submittedName>
        <fullName evidence="4">Diaminopimelate aminotransferase</fullName>
    </submittedName>
</protein>
<accession>T0ZZE2</accession>
<feature type="non-terminal residue" evidence="4">
    <location>
        <position position="313"/>
    </location>
</feature>
<dbReference type="SUPFAM" id="SSF55031">
    <property type="entry name" value="Bacterial exopeptidase dimerisation domain"/>
    <property type="match status" value="1"/>
</dbReference>
<dbReference type="InterPro" id="IPR011650">
    <property type="entry name" value="Peptidase_M20_dimer"/>
</dbReference>
<reference evidence="4" key="2">
    <citation type="journal article" date="2014" name="ISME J.">
        <title>Microbial stratification in low pH oxic and suboxic macroscopic growths along an acid mine drainage.</title>
        <authorList>
            <person name="Mendez-Garcia C."/>
            <person name="Mesa V."/>
            <person name="Sprenger R.R."/>
            <person name="Richter M."/>
            <person name="Diez M.S."/>
            <person name="Solano J."/>
            <person name="Bargiela R."/>
            <person name="Golyshina O.V."/>
            <person name="Manteca A."/>
            <person name="Ramos J.L."/>
            <person name="Gallego J.R."/>
            <person name="Llorente I."/>
            <person name="Martins Dos Santos V.A."/>
            <person name="Jensen O.N."/>
            <person name="Pelaez A.I."/>
            <person name="Sanchez J."/>
            <person name="Ferrer M."/>
        </authorList>
    </citation>
    <scope>NUCLEOTIDE SEQUENCE</scope>
</reference>
<dbReference type="GO" id="GO:0016787">
    <property type="term" value="F:hydrolase activity"/>
    <property type="evidence" value="ECO:0007669"/>
    <property type="project" value="UniProtKB-KW"/>
</dbReference>
<dbReference type="AlphaFoldDB" id="T0ZZE2"/>
<gene>
    <name evidence="4" type="ORF">B2A_12780</name>
</gene>
<dbReference type="EMBL" id="AUZZ01009221">
    <property type="protein sequence ID" value="EQD34159.1"/>
    <property type="molecule type" value="Genomic_DNA"/>
</dbReference>
<evidence type="ECO:0000313" key="4">
    <source>
        <dbReference type="EMBL" id="EQD34159.1"/>
    </source>
</evidence>
<dbReference type="SUPFAM" id="SSF53187">
    <property type="entry name" value="Zn-dependent exopeptidases"/>
    <property type="match status" value="1"/>
</dbReference>
<dbReference type="GO" id="GO:0046872">
    <property type="term" value="F:metal ion binding"/>
    <property type="evidence" value="ECO:0007669"/>
    <property type="project" value="UniProtKB-KW"/>
</dbReference>
<comment type="caution">
    <text evidence="4">The sequence shown here is derived from an EMBL/GenBank/DDBJ whole genome shotgun (WGS) entry which is preliminary data.</text>
</comment>
<keyword evidence="1" id="KW-0479">Metal-binding</keyword>
<evidence type="ECO:0000256" key="1">
    <source>
        <dbReference type="ARBA" id="ARBA00022723"/>
    </source>
</evidence>
<evidence type="ECO:0000256" key="2">
    <source>
        <dbReference type="ARBA" id="ARBA00022801"/>
    </source>
</evidence>